<feature type="chain" id="PRO_5040195380" evidence="1">
    <location>
        <begin position="25"/>
        <end position="79"/>
    </location>
</feature>
<keyword evidence="3" id="KW-1185">Reference proteome</keyword>
<accession>A0A9N9HRA8</accession>
<protein>
    <submittedName>
        <fullName evidence="2">13003_t:CDS:1</fullName>
    </submittedName>
</protein>
<keyword evidence="1" id="KW-0732">Signal</keyword>
<feature type="non-terminal residue" evidence="2">
    <location>
        <position position="1"/>
    </location>
</feature>
<comment type="caution">
    <text evidence="2">The sequence shown here is derived from an EMBL/GenBank/DDBJ whole genome shotgun (WGS) entry which is preliminary data.</text>
</comment>
<evidence type="ECO:0000313" key="2">
    <source>
        <dbReference type="EMBL" id="CAG8701479.1"/>
    </source>
</evidence>
<dbReference type="AlphaFoldDB" id="A0A9N9HRA8"/>
<organism evidence="2 3">
    <name type="scientific">Ambispora gerdemannii</name>
    <dbReference type="NCBI Taxonomy" id="144530"/>
    <lineage>
        <taxon>Eukaryota</taxon>
        <taxon>Fungi</taxon>
        <taxon>Fungi incertae sedis</taxon>
        <taxon>Mucoromycota</taxon>
        <taxon>Glomeromycotina</taxon>
        <taxon>Glomeromycetes</taxon>
        <taxon>Archaeosporales</taxon>
        <taxon>Ambisporaceae</taxon>
        <taxon>Ambispora</taxon>
    </lineage>
</organism>
<sequence>MTTFKKLVGIVLIMVIRLFTLSDAMPSPQPPYSGVGVVANGNKPTGGIYSRYCQYTCYLPKKGGGVYVSCKECWCPNDY</sequence>
<proteinExistence type="predicted"/>
<gene>
    <name evidence="2" type="ORF">AGERDE_LOCUS13531</name>
</gene>
<feature type="signal peptide" evidence="1">
    <location>
        <begin position="1"/>
        <end position="24"/>
    </location>
</feature>
<name>A0A9N9HRA8_9GLOM</name>
<evidence type="ECO:0000256" key="1">
    <source>
        <dbReference type="SAM" id="SignalP"/>
    </source>
</evidence>
<reference evidence="2" key="1">
    <citation type="submission" date="2021-06" db="EMBL/GenBank/DDBJ databases">
        <authorList>
            <person name="Kallberg Y."/>
            <person name="Tangrot J."/>
            <person name="Rosling A."/>
        </authorList>
    </citation>
    <scope>NUCLEOTIDE SEQUENCE</scope>
    <source>
        <strain evidence="2">MT106</strain>
    </source>
</reference>
<dbReference type="Proteomes" id="UP000789831">
    <property type="component" value="Unassembled WGS sequence"/>
</dbReference>
<evidence type="ECO:0000313" key="3">
    <source>
        <dbReference type="Proteomes" id="UP000789831"/>
    </source>
</evidence>
<feature type="non-terminal residue" evidence="2">
    <location>
        <position position="79"/>
    </location>
</feature>
<dbReference type="EMBL" id="CAJVPL010018276">
    <property type="protein sequence ID" value="CAG8701479.1"/>
    <property type="molecule type" value="Genomic_DNA"/>
</dbReference>